<dbReference type="RefSeq" id="WP_205119054.1">
    <property type="nucleotide sequence ID" value="NZ_JAFBCM010000001.1"/>
</dbReference>
<dbReference type="InterPro" id="IPR002789">
    <property type="entry name" value="HerA_central"/>
</dbReference>
<dbReference type="PANTHER" id="PTHR30121:SF6">
    <property type="entry name" value="SLR6007 PROTEIN"/>
    <property type="match status" value="1"/>
</dbReference>
<evidence type="ECO:0000313" key="2">
    <source>
        <dbReference type="EMBL" id="MFC3765257.1"/>
    </source>
</evidence>
<evidence type="ECO:0000313" key="3">
    <source>
        <dbReference type="Proteomes" id="UP001595699"/>
    </source>
</evidence>
<accession>A0ABV7YJL7</accession>
<proteinExistence type="predicted"/>
<name>A0ABV7YJL7_9ACTN</name>
<sequence>MANLTPLAHLSDGKAARIVELPRPPVHAQENGQANDPFTHLRQAAISAAYHDGTPTTWLWHRPTKNAPARLITAGASTAPPGSRTTPDTAIHLELSSIKAWIELAITHDALGTKQNKSAQEGPTVETTILPLWEDAFTILITAEPATDKARHEEQQRLADQLRQTQDRAKTSPHHKVQAERLKAHYRELKQAESTGLWHLTIRIGADTNAAARTVAALAVAAFDLEALPYALAPSQASNQNALATTKLLTAITKPPTKEVQGIRLTQPPDFDIAPEQRAGNKKLTIGTVLDHQRRPTERLALSRDSLNRHTFVCGATGAGKSQTVRAMLESATSQGIPWLVVEPAKAEYRLMSARLQQDVVVIRPGDLDQVPAGIDPLRPAEGFPLQTHLDLVRALFLAAFEAEEPFPQVLAKALERAYKDQGWDITLSAPIHTKHRPRYPTLKDLQKAAETVVDEIGYGREIADNVRGFIRVRLASLRLGTTGRFLESGHPIDVGKLLQTNTVLEIEDVADDRDKAFLMGAVLIALTEHLRVQERKGELTPGNLRHLTVFEEAHRLLRNTQHTHGPAAHAVEMFAAMLAEIRAYGEGLIVAEQIPAKLIPDVIKNTAVKIVHRLPAQDDRDAVGATMNLSPSQSKHLVTLEPGTAAVFTDGMDHPILATMPDGTHRELTSELHTKGPERVIDPISGRCASPYALDICTLSEFLRGRRLADANAPMRLYTELTVVGYLTGMDLPLIPPVLADSLQGQEDLVIACALAACIDDSVATRSGAICDKLSPDEFAAYIAESLYSTVCGHRPVEVRRDRWLAAPFRKTSRRKQDELLRGRAMIHALFGNESPSQLEDLIGLNRYHDDWDEAVRHQTAPYEVDWAVPFFATPRRRLDGEA</sequence>
<keyword evidence="2" id="KW-0067">ATP-binding</keyword>
<dbReference type="PANTHER" id="PTHR30121">
    <property type="entry name" value="UNCHARACTERIZED PROTEIN YJGR-RELATED"/>
    <property type="match status" value="1"/>
</dbReference>
<keyword evidence="3" id="KW-1185">Reference proteome</keyword>
<dbReference type="Pfam" id="PF01935">
    <property type="entry name" value="DUF87"/>
    <property type="match status" value="1"/>
</dbReference>
<feature type="domain" description="Helicase HerA central" evidence="1">
    <location>
        <begin position="286"/>
        <end position="377"/>
    </location>
</feature>
<dbReference type="InterPro" id="IPR027417">
    <property type="entry name" value="P-loop_NTPase"/>
</dbReference>
<dbReference type="SUPFAM" id="SSF52540">
    <property type="entry name" value="P-loop containing nucleoside triphosphate hydrolases"/>
    <property type="match status" value="1"/>
</dbReference>
<dbReference type="GO" id="GO:0005524">
    <property type="term" value="F:ATP binding"/>
    <property type="evidence" value="ECO:0007669"/>
    <property type="project" value="UniProtKB-KW"/>
</dbReference>
<keyword evidence="2" id="KW-0547">Nucleotide-binding</keyword>
<reference evidence="3" key="1">
    <citation type="journal article" date="2019" name="Int. J. Syst. Evol. Microbiol.">
        <title>The Global Catalogue of Microorganisms (GCM) 10K type strain sequencing project: providing services to taxonomists for standard genome sequencing and annotation.</title>
        <authorList>
            <consortium name="The Broad Institute Genomics Platform"/>
            <consortium name="The Broad Institute Genome Sequencing Center for Infectious Disease"/>
            <person name="Wu L."/>
            <person name="Ma J."/>
        </authorList>
    </citation>
    <scope>NUCLEOTIDE SEQUENCE [LARGE SCALE GENOMIC DNA]</scope>
    <source>
        <strain evidence="3">CGMCC 4.7241</strain>
    </source>
</reference>
<protein>
    <submittedName>
        <fullName evidence="2">ATP-binding protein</fullName>
    </submittedName>
</protein>
<gene>
    <name evidence="2" type="ORF">ACFOUW_30785</name>
</gene>
<organism evidence="2 3">
    <name type="scientific">Tenggerimyces flavus</name>
    <dbReference type="NCBI Taxonomy" id="1708749"/>
    <lineage>
        <taxon>Bacteria</taxon>
        <taxon>Bacillati</taxon>
        <taxon>Actinomycetota</taxon>
        <taxon>Actinomycetes</taxon>
        <taxon>Propionibacteriales</taxon>
        <taxon>Nocardioidaceae</taxon>
        <taxon>Tenggerimyces</taxon>
    </lineage>
</organism>
<dbReference type="EMBL" id="JBHRZH010000036">
    <property type="protein sequence ID" value="MFC3765257.1"/>
    <property type="molecule type" value="Genomic_DNA"/>
</dbReference>
<comment type="caution">
    <text evidence="2">The sequence shown here is derived from an EMBL/GenBank/DDBJ whole genome shotgun (WGS) entry which is preliminary data.</text>
</comment>
<dbReference type="Gene3D" id="3.40.50.300">
    <property type="entry name" value="P-loop containing nucleotide triphosphate hydrolases"/>
    <property type="match status" value="2"/>
</dbReference>
<dbReference type="Proteomes" id="UP001595699">
    <property type="component" value="Unassembled WGS sequence"/>
</dbReference>
<dbReference type="InterPro" id="IPR051162">
    <property type="entry name" value="T4SS_component"/>
</dbReference>
<evidence type="ECO:0000259" key="1">
    <source>
        <dbReference type="Pfam" id="PF01935"/>
    </source>
</evidence>